<keyword evidence="3" id="KW-1185">Reference proteome</keyword>
<feature type="compositionally biased region" description="Polar residues" evidence="1">
    <location>
        <begin position="109"/>
        <end position="123"/>
    </location>
</feature>
<name>A0A4S4LLN3_9AGAM</name>
<reference evidence="2 3" key="1">
    <citation type="submission" date="2019-02" db="EMBL/GenBank/DDBJ databases">
        <title>Genome sequencing of the rare red list fungi Bondarzewia mesenterica.</title>
        <authorList>
            <person name="Buettner E."/>
            <person name="Kellner H."/>
        </authorList>
    </citation>
    <scope>NUCLEOTIDE SEQUENCE [LARGE SCALE GENOMIC DNA]</scope>
    <source>
        <strain evidence="2 3">DSM 108281</strain>
    </source>
</reference>
<organism evidence="2 3">
    <name type="scientific">Bondarzewia mesenterica</name>
    <dbReference type="NCBI Taxonomy" id="1095465"/>
    <lineage>
        <taxon>Eukaryota</taxon>
        <taxon>Fungi</taxon>
        <taxon>Dikarya</taxon>
        <taxon>Basidiomycota</taxon>
        <taxon>Agaricomycotina</taxon>
        <taxon>Agaricomycetes</taxon>
        <taxon>Russulales</taxon>
        <taxon>Bondarzewiaceae</taxon>
        <taxon>Bondarzewia</taxon>
    </lineage>
</organism>
<dbReference type="Proteomes" id="UP000310158">
    <property type="component" value="Unassembled WGS sequence"/>
</dbReference>
<comment type="caution">
    <text evidence="2">The sequence shown here is derived from an EMBL/GenBank/DDBJ whole genome shotgun (WGS) entry which is preliminary data.</text>
</comment>
<evidence type="ECO:0000256" key="1">
    <source>
        <dbReference type="SAM" id="MobiDB-lite"/>
    </source>
</evidence>
<proteinExistence type="predicted"/>
<dbReference type="AlphaFoldDB" id="A0A4S4LLN3"/>
<protein>
    <submittedName>
        <fullName evidence="2">Uncharacterized protein</fullName>
    </submittedName>
</protein>
<gene>
    <name evidence="2" type="ORF">EW146_g7132</name>
</gene>
<evidence type="ECO:0000313" key="2">
    <source>
        <dbReference type="EMBL" id="THH13054.1"/>
    </source>
</evidence>
<feature type="region of interest" description="Disordered" evidence="1">
    <location>
        <begin position="91"/>
        <end position="123"/>
    </location>
</feature>
<accession>A0A4S4LLN3</accession>
<dbReference type="OrthoDB" id="66095at2759"/>
<feature type="compositionally biased region" description="Polar residues" evidence="1">
    <location>
        <begin position="91"/>
        <end position="101"/>
    </location>
</feature>
<evidence type="ECO:0000313" key="3">
    <source>
        <dbReference type="Proteomes" id="UP000310158"/>
    </source>
</evidence>
<sequence length="195" mass="22381">MDSLSTTTAEEVRTKEDVMDVATFLMGRFRLPLEIIRSIFELAEYWVVISTKRAHFRIIYMDSNDTPYISTSPIVAIQASPLRRIIFTTVSHDQGPSNPQNEGHETDESSYTGFETEGSNTSSCPRRLFQRNVRANRAYHTFTNVWDYHSPSPEIQAWLRGVQCWDVISVFAKAKHHGWANHVLSVEVVVHIAYF</sequence>
<dbReference type="EMBL" id="SGPL01000391">
    <property type="protein sequence ID" value="THH13054.1"/>
    <property type="molecule type" value="Genomic_DNA"/>
</dbReference>